<dbReference type="GO" id="GO:0005737">
    <property type="term" value="C:cytoplasm"/>
    <property type="evidence" value="ECO:0007669"/>
    <property type="project" value="TreeGrafter"/>
</dbReference>
<protein>
    <submittedName>
        <fullName evidence="4">Protein FAM83B-like</fullName>
    </submittedName>
</protein>
<comment type="similarity">
    <text evidence="1">Belongs to the FAM83 family.</text>
</comment>
<evidence type="ECO:0000313" key="4">
    <source>
        <dbReference type="Ensembl" id="ENSMAMP00000038236.1"/>
    </source>
</evidence>
<evidence type="ECO:0000256" key="2">
    <source>
        <dbReference type="SAM" id="MobiDB-lite"/>
    </source>
</evidence>
<dbReference type="InParanoid" id="A0A7N8WL30"/>
<dbReference type="GO" id="GO:0007165">
    <property type="term" value="P:signal transduction"/>
    <property type="evidence" value="ECO:0007669"/>
    <property type="project" value="TreeGrafter"/>
</dbReference>
<organism evidence="4 5">
    <name type="scientific">Mastacembelus armatus</name>
    <name type="common">zig-zag eel</name>
    <dbReference type="NCBI Taxonomy" id="205130"/>
    <lineage>
        <taxon>Eukaryota</taxon>
        <taxon>Metazoa</taxon>
        <taxon>Chordata</taxon>
        <taxon>Craniata</taxon>
        <taxon>Vertebrata</taxon>
        <taxon>Euteleostomi</taxon>
        <taxon>Actinopterygii</taxon>
        <taxon>Neopterygii</taxon>
        <taxon>Teleostei</taxon>
        <taxon>Neoteleostei</taxon>
        <taxon>Acanthomorphata</taxon>
        <taxon>Anabantaria</taxon>
        <taxon>Synbranchiformes</taxon>
        <taxon>Mastacembelidae</taxon>
        <taxon>Mastacembelus</taxon>
    </lineage>
</organism>
<dbReference type="Gene3D" id="3.30.870.10">
    <property type="entry name" value="Endonuclease Chain A"/>
    <property type="match status" value="1"/>
</dbReference>
<dbReference type="Ensembl" id="ENSMAMT00000067115.1">
    <property type="protein sequence ID" value="ENSMAMP00000038236.1"/>
    <property type="gene ID" value="ENSMAMG00000026699.1"/>
</dbReference>
<evidence type="ECO:0000313" key="5">
    <source>
        <dbReference type="Proteomes" id="UP000261640"/>
    </source>
</evidence>
<evidence type="ECO:0000256" key="1">
    <source>
        <dbReference type="ARBA" id="ARBA00006937"/>
    </source>
</evidence>
<proteinExistence type="inferred from homology"/>
<dbReference type="Pfam" id="PF07894">
    <property type="entry name" value="SACK1"/>
    <property type="match status" value="1"/>
</dbReference>
<feature type="region of interest" description="Disordered" evidence="2">
    <location>
        <begin position="75"/>
        <end position="96"/>
    </location>
</feature>
<keyword evidence="5" id="KW-1185">Reference proteome</keyword>
<dbReference type="AlphaFoldDB" id="A0A7N8WL30"/>
<dbReference type="InterPro" id="IPR050944">
    <property type="entry name" value="FAM83"/>
</dbReference>
<reference evidence="4" key="1">
    <citation type="submission" date="2025-08" db="UniProtKB">
        <authorList>
            <consortium name="Ensembl"/>
        </authorList>
    </citation>
    <scope>IDENTIFICATION</scope>
</reference>
<sequence length="311" mass="35774">MESNLSCLSSLKEEDRQVYVQPHYRESYRLAIYALLCGGKEAYEEFLRAEQISHLLSEEEIAFILKNAELPVVEDASDERQVPDEASPSTYFPTESDEEVPELDLGWPEVKEETMDTSISVLFHPPRENIPSIKEVVRKQIQEARQLVAIAMDVFTDIDIFKELINATLRGVVVYVLLDESQFKIISFLHQNIRVRTVQGQQYRCQSGLKFHGGLEQKFILVDCRTVLYGTYSFTWSYEKINLSMVLVVTGQLVCSYDEEFRRLYARSTVPKVLSMEMPPVQHLRDTVAMQSPKSSQLSLHQIHMTAGMKH</sequence>
<dbReference type="PANTHER" id="PTHR16181">
    <property type="entry name" value="PROTEIN FAM83A-RELATED"/>
    <property type="match status" value="1"/>
</dbReference>
<dbReference type="SUPFAM" id="SSF56024">
    <property type="entry name" value="Phospholipase D/nuclease"/>
    <property type="match status" value="1"/>
</dbReference>
<dbReference type="PANTHER" id="PTHR16181:SF29">
    <property type="entry name" value="PROTEIN FAM83A-RELATED"/>
    <property type="match status" value="1"/>
</dbReference>
<dbReference type="InterPro" id="IPR012461">
    <property type="entry name" value="SACK1"/>
</dbReference>
<reference evidence="4" key="2">
    <citation type="submission" date="2025-09" db="UniProtKB">
        <authorList>
            <consortium name="Ensembl"/>
        </authorList>
    </citation>
    <scope>IDENTIFICATION</scope>
</reference>
<dbReference type="GO" id="GO:0016020">
    <property type="term" value="C:membrane"/>
    <property type="evidence" value="ECO:0007669"/>
    <property type="project" value="TreeGrafter"/>
</dbReference>
<dbReference type="GO" id="GO:0019901">
    <property type="term" value="F:protein kinase binding"/>
    <property type="evidence" value="ECO:0007669"/>
    <property type="project" value="TreeGrafter"/>
</dbReference>
<name>A0A7N8WL30_9TELE</name>
<feature type="domain" description="Scaffolding anchor of CK1" evidence="3">
    <location>
        <begin position="17"/>
        <end position="269"/>
    </location>
</feature>
<accession>A0A7N8WL30</accession>
<dbReference type="GeneTree" id="ENSGT00940000157889"/>
<evidence type="ECO:0000259" key="3">
    <source>
        <dbReference type="Pfam" id="PF07894"/>
    </source>
</evidence>
<dbReference type="Proteomes" id="UP000261640">
    <property type="component" value="Unplaced"/>
</dbReference>